<evidence type="ECO:0000256" key="1">
    <source>
        <dbReference type="SAM" id="MobiDB-lite"/>
    </source>
</evidence>
<protein>
    <submittedName>
        <fullName evidence="3">Uncharacterized protein</fullName>
    </submittedName>
</protein>
<accession>J8ZRX6</accession>
<feature type="transmembrane region" description="Helical" evidence="2">
    <location>
        <begin position="97"/>
        <end position="119"/>
    </location>
</feature>
<dbReference type="VEuPathDB" id="MicrosporidiaDB:EDEG_03126"/>
<evidence type="ECO:0000313" key="3">
    <source>
        <dbReference type="EMBL" id="EJW02453.1"/>
    </source>
</evidence>
<dbReference type="AlphaFoldDB" id="J8ZRX6"/>
<dbReference type="HOGENOM" id="CLU_2026706_0_0_1"/>
<reference evidence="3 4" key="1">
    <citation type="submission" date="2011-08" db="EMBL/GenBank/DDBJ databases">
        <authorList>
            <person name="Liu Z.J."/>
            <person name="Shi F.L."/>
            <person name="Lu J.Q."/>
            <person name="Li M."/>
            <person name="Wang Z.L."/>
        </authorList>
    </citation>
    <scope>NUCLEOTIDE SEQUENCE [LARGE SCALE GENOMIC DNA]</scope>
    <source>
        <strain evidence="3 4">USNM 41457</strain>
    </source>
</reference>
<dbReference type="Proteomes" id="UP000003163">
    <property type="component" value="Unassembled WGS sequence"/>
</dbReference>
<name>J8ZRX6_EDHAE</name>
<evidence type="ECO:0000313" key="4">
    <source>
        <dbReference type="Proteomes" id="UP000003163"/>
    </source>
</evidence>
<keyword evidence="2" id="KW-0472">Membrane</keyword>
<sequence length="122" mass="14053">MVHKDFSNEPNSFRRCKESSIDENQTNYTVDISKLNKKTQRDQFSNSADIIFLPISESNSIDNKNFNHANNHIATPPENVNEEFVDMNIGHCLRIKFLISCIFIIGIGLAFFIVNKYLLRAQ</sequence>
<proteinExistence type="predicted"/>
<keyword evidence="4" id="KW-1185">Reference proteome</keyword>
<keyword evidence="2" id="KW-0812">Transmembrane</keyword>
<evidence type="ECO:0000256" key="2">
    <source>
        <dbReference type="SAM" id="Phobius"/>
    </source>
</evidence>
<dbReference type="InParanoid" id="J8ZRX6"/>
<gene>
    <name evidence="3" type="ORF">EDEG_03126</name>
</gene>
<organism evidence="3 4">
    <name type="scientific">Edhazardia aedis (strain USNM 41457)</name>
    <name type="common">Microsporidian parasite</name>
    <dbReference type="NCBI Taxonomy" id="1003232"/>
    <lineage>
        <taxon>Eukaryota</taxon>
        <taxon>Fungi</taxon>
        <taxon>Fungi incertae sedis</taxon>
        <taxon>Microsporidia</taxon>
        <taxon>Edhazardia</taxon>
    </lineage>
</organism>
<keyword evidence="2" id="KW-1133">Transmembrane helix</keyword>
<dbReference type="EMBL" id="AFBI03000070">
    <property type="protein sequence ID" value="EJW02453.1"/>
    <property type="molecule type" value="Genomic_DNA"/>
</dbReference>
<reference evidence="4" key="2">
    <citation type="submission" date="2015-07" db="EMBL/GenBank/DDBJ databases">
        <title>Contrasting host-pathogen interactions and genome evolution in two generalist and specialist microsporidian pathogens of mosquitoes.</title>
        <authorList>
            <consortium name="The Broad Institute Genomics Platform"/>
            <consortium name="The Broad Institute Genome Sequencing Center for Infectious Disease"/>
            <person name="Cuomo C.A."/>
            <person name="Sanscrainte N.D."/>
            <person name="Goldberg J.M."/>
            <person name="Heiman D."/>
            <person name="Young S."/>
            <person name="Zeng Q."/>
            <person name="Becnel J.J."/>
            <person name="Birren B.W."/>
        </authorList>
    </citation>
    <scope>NUCLEOTIDE SEQUENCE [LARGE SCALE GENOMIC DNA]</scope>
    <source>
        <strain evidence="4">USNM 41457</strain>
    </source>
</reference>
<comment type="caution">
    <text evidence="3">The sequence shown here is derived from an EMBL/GenBank/DDBJ whole genome shotgun (WGS) entry which is preliminary data.</text>
</comment>
<feature type="region of interest" description="Disordered" evidence="1">
    <location>
        <begin position="1"/>
        <end position="20"/>
    </location>
</feature>